<evidence type="ECO:0000256" key="1">
    <source>
        <dbReference type="ARBA" id="ARBA00001946"/>
    </source>
</evidence>
<evidence type="ECO:0000256" key="2">
    <source>
        <dbReference type="ARBA" id="ARBA00009026"/>
    </source>
</evidence>
<organism evidence="13 14">
    <name type="scientific">Pristionchus mayeri</name>
    <dbReference type="NCBI Taxonomy" id="1317129"/>
    <lineage>
        <taxon>Eukaryota</taxon>
        <taxon>Metazoa</taxon>
        <taxon>Ecdysozoa</taxon>
        <taxon>Nematoda</taxon>
        <taxon>Chromadorea</taxon>
        <taxon>Rhabditida</taxon>
        <taxon>Rhabditina</taxon>
        <taxon>Diplogasteromorpha</taxon>
        <taxon>Diplogasteroidea</taxon>
        <taxon>Neodiplogasteridae</taxon>
        <taxon>Pristionchus</taxon>
    </lineage>
</organism>
<sequence>LYFFKIRLHIDHWEKKWSWDTAIDLNDLLKSYVRIEQRQRDEPVALHLPPPPEKSPIVDGFRPHKQQFFFPPLQQKRNERAYDLLPTNGCEKLAILGCGELSFERYAPEQLADNGIRHVVSVDIEGMALSSGIESLSRYLSYHGSEIMAKCRKPVHFEIYKGDALTPSPVLSNVDVAISLEVIEHMPLAQATELLKCVLYKVRPKLFIISTPNFDYNKVLNVQTPFRHDEHHFEFTRIQFKEWLSANVVAPYKYEISFVGILNGHEHLGGATQFARIWREDGISGCVITEVEGTYQKVGDFVYRTSSFRLLEAVVVGAFRSFIEDFPFDPQHLTSDCILRFWRIPTRRILECRPNPTIEVDEYDAMVLLTALFDRLCGTSVDPVTRNPAISLPERADRQTVIDAIARMFS</sequence>
<keyword evidence="9" id="KW-0694">RNA-binding</keyword>
<dbReference type="PANTHER" id="PTHR21404:SF3">
    <property type="entry name" value="SMALL RNA 2'-O-METHYLTRANSFERASE"/>
    <property type="match status" value="1"/>
</dbReference>
<dbReference type="InterPro" id="IPR026610">
    <property type="entry name" value="Hen1"/>
</dbReference>
<dbReference type="SUPFAM" id="SSF53335">
    <property type="entry name" value="S-adenosyl-L-methionine-dependent methyltransferases"/>
    <property type="match status" value="1"/>
</dbReference>
<dbReference type="Proteomes" id="UP001328107">
    <property type="component" value="Unassembled WGS sequence"/>
</dbReference>
<evidence type="ECO:0000256" key="9">
    <source>
        <dbReference type="ARBA" id="ARBA00022884"/>
    </source>
</evidence>
<evidence type="ECO:0000313" key="13">
    <source>
        <dbReference type="EMBL" id="GMR35606.1"/>
    </source>
</evidence>
<comment type="similarity">
    <text evidence="2">Belongs to the methyltransferase superfamily. HEN1 family.</text>
</comment>
<evidence type="ECO:0000256" key="12">
    <source>
        <dbReference type="ARBA" id="ARBA00048418"/>
    </source>
</evidence>
<evidence type="ECO:0000313" key="14">
    <source>
        <dbReference type="Proteomes" id="UP001328107"/>
    </source>
</evidence>
<proteinExistence type="inferred from homology"/>
<dbReference type="GO" id="GO:0046872">
    <property type="term" value="F:metal ion binding"/>
    <property type="evidence" value="ECO:0007669"/>
    <property type="project" value="UniProtKB-KW"/>
</dbReference>
<dbReference type="GO" id="GO:0005737">
    <property type="term" value="C:cytoplasm"/>
    <property type="evidence" value="ECO:0007669"/>
    <property type="project" value="TreeGrafter"/>
</dbReference>
<keyword evidence="4" id="KW-0489">Methyltransferase</keyword>
<keyword evidence="8" id="KW-0460">Magnesium</keyword>
<dbReference type="EC" id="2.1.1.386" evidence="11"/>
<comment type="catalytic activity">
    <reaction evidence="12">
        <text>small RNA 3'-end nucleotide + S-adenosyl-L-methionine = small RNA 3'-end 2'-O-methylnucleotide + S-adenosyl-L-homocysteine + H(+)</text>
        <dbReference type="Rhea" id="RHEA:37887"/>
        <dbReference type="Rhea" id="RHEA-COMP:10415"/>
        <dbReference type="Rhea" id="RHEA-COMP:10416"/>
        <dbReference type="ChEBI" id="CHEBI:15378"/>
        <dbReference type="ChEBI" id="CHEBI:57856"/>
        <dbReference type="ChEBI" id="CHEBI:59789"/>
        <dbReference type="ChEBI" id="CHEBI:74896"/>
        <dbReference type="ChEBI" id="CHEBI:74898"/>
        <dbReference type="EC" id="2.1.1.386"/>
    </reaction>
</comment>
<dbReference type="GO" id="GO:0005634">
    <property type="term" value="C:nucleus"/>
    <property type="evidence" value="ECO:0007669"/>
    <property type="project" value="TreeGrafter"/>
</dbReference>
<dbReference type="Gene3D" id="3.40.50.150">
    <property type="entry name" value="Vaccinia Virus protein VP39"/>
    <property type="match status" value="1"/>
</dbReference>
<dbReference type="GO" id="GO:0030422">
    <property type="term" value="P:siRNA processing"/>
    <property type="evidence" value="ECO:0007669"/>
    <property type="project" value="TreeGrafter"/>
</dbReference>
<evidence type="ECO:0000256" key="10">
    <source>
        <dbReference type="ARBA" id="ARBA00023158"/>
    </source>
</evidence>
<evidence type="ECO:0000256" key="4">
    <source>
        <dbReference type="ARBA" id="ARBA00022603"/>
    </source>
</evidence>
<evidence type="ECO:0000256" key="6">
    <source>
        <dbReference type="ARBA" id="ARBA00022691"/>
    </source>
</evidence>
<dbReference type="EMBL" id="BTRK01000002">
    <property type="protein sequence ID" value="GMR35606.1"/>
    <property type="molecule type" value="Genomic_DNA"/>
</dbReference>
<evidence type="ECO:0000256" key="7">
    <source>
        <dbReference type="ARBA" id="ARBA00022723"/>
    </source>
</evidence>
<dbReference type="GO" id="GO:0034587">
    <property type="term" value="P:piRNA processing"/>
    <property type="evidence" value="ECO:0007669"/>
    <property type="project" value="TreeGrafter"/>
</dbReference>
<feature type="non-terminal residue" evidence="13">
    <location>
        <position position="1"/>
    </location>
</feature>
<reference evidence="14" key="1">
    <citation type="submission" date="2022-10" db="EMBL/GenBank/DDBJ databases">
        <title>Genome assembly of Pristionchus species.</title>
        <authorList>
            <person name="Yoshida K."/>
            <person name="Sommer R.J."/>
        </authorList>
    </citation>
    <scope>NUCLEOTIDE SEQUENCE [LARGE SCALE GENOMIC DNA]</scope>
    <source>
        <strain evidence="14">RS5460</strain>
    </source>
</reference>
<evidence type="ECO:0000256" key="5">
    <source>
        <dbReference type="ARBA" id="ARBA00022679"/>
    </source>
</evidence>
<comment type="caution">
    <text evidence="13">The sequence shown here is derived from an EMBL/GenBank/DDBJ whole genome shotgun (WGS) entry which is preliminary data.</text>
</comment>
<dbReference type="PANTHER" id="PTHR21404">
    <property type="entry name" value="HEN1"/>
    <property type="match status" value="1"/>
</dbReference>
<dbReference type="GO" id="GO:0001510">
    <property type="term" value="P:RNA methylation"/>
    <property type="evidence" value="ECO:0007669"/>
    <property type="project" value="InterPro"/>
</dbReference>
<keyword evidence="6" id="KW-0949">S-adenosyl-L-methionine</keyword>
<evidence type="ECO:0000256" key="3">
    <source>
        <dbReference type="ARBA" id="ARBA00021330"/>
    </source>
</evidence>
<keyword evidence="5" id="KW-0808">Transferase</keyword>
<dbReference type="InterPro" id="IPR029063">
    <property type="entry name" value="SAM-dependent_MTases_sf"/>
</dbReference>
<accession>A0AAN4ZAQ7</accession>
<name>A0AAN4ZAQ7_9BILA</name>
<comment type="cofactor">
    <cofactor evidence="1">
        <name>Mg(2+)</name>
        <dbReference type="ChEBI" id="CHEBI:18420"/>
    </cofactor>
</comment>
<dbReference type="AlphaFoldDB" id="A0AAN4ZAQ7"/>
<keyword evidence="10" id="KW-0943">RNA-mediated gene silencing</keyword>
<evidence type="ECO:0000256" key="8">
    <source>
        <dbReference type="ARBA" id="ARBA00022842"/>
    </source>
</evidence>
<dbReference type="GO" id="GO:0090486">
    <property type="term" value="F:small RNA 2'-O-methyltransferase activity"/>
    <property type="evidence" value="ECO:0007669"/>
    <property type="project" value="UniProtKB-EC"/>
</dbReference>
<evidence type="ECO:0000256" key="11">
    <source>
        <dbReference type="ARBA" id="ARBA00035025"/>
    </source>
</evidence>
<protein>
    <recommendedName>
        <fullName evidence="3">Small RNA 2'-O-methyltransferase</fullName>
        <ecNumber evidence="11">2.1.1.386</ecNumber>
    </recommendedName>
</protein>
<keyword evidence="14" id="KW-1185">Reference proteome</keyword>
<keyword evidence="7" id="KW-0479">Metal-binding</keyword>
<dbReference type="GO" id="GO:0003723">
    <property type="term" value="F:RNA binding"/>
    <property type="evidence" value="ECO:0007669"/>
    <property type="project" value="UniProtKB-KW"/>
</dbReference>
<gene>
    <name evidence="13" type="ORF">PMAYCL1PPCAC_05801</name>
</gene>